<proteinExistence type="predicted"/>
<dbReference type="RefSeq" id="XP_043012668.1">
    <property type="nucleotide sequence ID" value="XM_043148076.1"/>
</dbReference>
<dbReference type="OrthoDB" id="2794653at2759"/>
<evidence type="ECO:0000313" key="1">
    <source>
        <dbReference type="EMBL" id="KAG7096198.1"/>
    </source>
</evidence>
<dbReference type="Proteomes" id="UP001049176">
    <property type="component" value="Chromosome 2"/>
</dbReference>
<name>A0A9P7UX34_9AGAR</name>
<protein>
    <submittedName>
        <fullName evidence="1">Uncharacterized protein</fullName>
    </submittedName>
</protein>
<dbReference type="Gene3D" id="2.80.10.50">
    <property type="match status" value="1"/>
</dbReference>
<dbReference type="GeneID" id="66072724"/>
<dbReference type="AlphaFoldDB" id="A0A9P7UX34"/>
<sequence length="145" mass="16714">MTLTTGTFFIFSPRGELIARHENEDKSLDPKPVVKHVKPIRPDYALWDATHLIGGKPNVYQLSNRKADTGPSDKLVWAFLKDDDPHRETWIIEPARGDHPNGYRIFTFDKKSRWVIPEGDKDGQIQCQPLGTDQQDVFLFFHVKD</sequence>
<organism evidence="1 2">
    <name type="scientific">Marasmius oreades</name>
    <name type="common">fairy-ring Marasmius</name>
    <dbReference type="NCBI Taxonomy" id="181124"/>
    <lineage>
        <taxon>Eukaryota</taxon>
        <taxon>Fungi</taxon>
        <taxon>Dikarya</taxon>
        <taxon>Basidiomycota</taxon>
        <taxon>Agaricomycotina</taxon>
        <taxon>Agaricomycetes</taxon>
        <taxon>Agaricomycetidae</taxon>
        <taxon>Agaricales</taxon>
        <taxon>Marasmiineae</taxon>
        <taxon>Marasmiaceae</taxon>
        <taxon>Marasmius</taxon>
    </lineage>
</organism>
<dbReference type="InterPro" id="IPR031755">
    <property type="entry name" value="Inhibitor_I66"/>
</dbReference>
<reference evidence="1" key="1">
    <citation type="journal article" date="2021" name="Genome Biol. Evol.">
        <title>The assembled and annotated genome of the fairy-ring fungus Marasmius oreades.</title>
        <authorList>
            <person name="Hiltunen M."/>
            <person name="Ament-Velasquez S.L."/>
            <person name="Johannesson H."/>
        </authorList>
    </citation>
    <scope>NUCLEOTIDE SEQUENCE</scope>
    <source>
        <strain evidence="1">03SP1</strain>
    </source>
</reference>
<dbReference type="GO" id="GO:0004867">
    <property type="term" value="F:serine-type endopeptidase inhibitor activity"/>
    <property type="evidence" value="ECO:0007669"/>
    <property type="project" value="InterPro"/>
</dbReference>
<keyword evidence="2" id="KW-1185">Reference proteome</keyword>
<comment type="caution">
    <text evidence="1">The sequence shown here is derived from an EMBL/GenBank/DDBJ whole genome shotgun (WGS) entry which is preliminary data.</text>
</comment>
<dbReference type="EMBL" id="CM032182">
    <property type="protein sequence ID" value="KAG7096198.1"/>
    <property type="molecule type" value="Genomic_DNA"/>
</dbReference>
<evidence type="ECO:0000313" key="2">
    <source>
        <dbReference type="Proteomes" id="UP001049176"/>
    </source>
</evidence>
<dbReference type="KEGG" id="more:E1B28_003648"/>
<accession>A0A9P7UX34</accession>
<gene>
    <name evidence="1" type="ORF">E1B28_003648</name>
</gene>
<dbReference type="Pfam" id="PF16850">
    <property type="entry name" value="Inhibitor_I66"/>
    <property type="match status" value="1"/>
</dbReference>